<dbReference type="GO" id="GO:0005524">
    <property type="term" value="F:ATP binding"/>
    <property type="evidence" value="ECO:0007669"/>
    <property type="project" value="UniProtKB-KW"/>
</dbReference>
<dbReference type="EMBL" id="LT670818">
    <property type="protein sequence ID" value="SHG80733.1"/>
    <property type="molecule type" value="Genomic_DNA"/>
</dbReference>
<evidence type="ECO:0000259" key="6">
    <source>
        <dbReference type="PROSITE" id="PS50893"/>
    </source>
</evidence>
<feature type="domain" description="ABC transporter" evidence="6">
    <location>
        <begin position="15"/>
        <end position="234"/>
    </location>
</feature>
<dbReference type="SMART" id="SM00382">
    <property type="entry name" value="AAA"/>
    <property type="match status" value="1"/>
</dbReference>
<keyword evidence="4 7" id="KW-0067">ATP-binding</keyword>
<keyword evidence="2" id="KW-0813">Transport</keyword>
<evidence type="ECO:0000256" key="2">
    <source>
        <dbReference type="ARBA" id="ARBA00022448"/>
    </source>
</evidence>
<dbReference type="InterPro" id="IPR027417">
    <property type="entry name" value="P-loop_NTPase"/>
</dbReference>
<dbReference type="RefSeq" id="WP_079567605.1">
    <property type="nucleotide sequence ID" value="NZ_LT670818.1"/>
</dbReference>
<reference evidence="7 8" key="1">
    <citation type="submission" date="2016-11" db="EMBL/GenBank/DDBJ databases">
        <authorList>
            <person name="Jaros S."/>
            <person name="Januszkiewicz K."/>
            <person name="Wedrychowicz H."/>
        </authorList>
    </citation>
    <scope>NUCLEOTIDE SEQUENCE [LARGE SCALE GENOMIC DNA]</scope>
    <source>
        <strain evidence="7 8">GAS242</strain>
    </source>
</reference>
<evidence type="ECO:0000256" key="3">
    <source>
        <dbReference type="ARBA" id="ARBA00022741"/>
    </source>
</evidence>
<sequence>MNDAQSAGDAAPLELRIDAKIYLSADGTSVEVVRGLKLRLEAGSFGALIGPSGCGKTTILKIAAGLDADFRGELRTPGSGRLGMVFQEPRLLPWRTVEDNIRLALPASEANADLTELVETLGLGSHMARYPGELSLGLARRAAIARAFAVRPDFLLLDEPFVSLDEATATRLRDELVALTTRTEVTTLFVTHHLAEAIQLADRLFFLSDRPARIIAEKSLPPPRGKRSRDVIASIGDEMHDLVSEARIDAGRG</sequence>
<dbReference type="PROSITE" id="PS50893">
    <property type="entry name" value="ABC_TRANSPORTER_2"/>
    <property type="match status" value="1"/>
</dbReference>
<dbReference type="OrthoDB" id="9807242at2"/>
<comment type="function">
    <text evidence="5">Involved in beta-(1--&gt;2)glucan export. Transmembrane domains (TMD) form a pore in the inner membrane and the ATP-binding domain (NBD) is responsible for energy generation.</text>
</comment>
<dbReference type="PANTHER" id="PTHR42788:SF19">
    <property type="entry name" value="ALIPHATIC SULFONATES IMPORT ATP-BINDING PROTEIN SSUB 2"/>
    <property type="match status" value="1"/>
</dbReference>
<dbReference type="InterPro" id="IPR003439">
    <property type="entry name" value="ABC_transporter-like_ATP-bd"/>
</dbReference>
<accession>A0A1M5MVD1</accession>
<evidence type="ECO:0000313" key="7">
    <source>
        <dbReference type="EMBL" id="SHG80733.1"/>
    </source>
</evidence>
<evidence type="ECO:0000313" key="8">
    <source>
        <dbReference type="Proteomes" id="UP000190675"/>
    </source>
</evidence>
<dbReference type="AlphaFoldDB" id="A0A1M5MVD1"/>
<protein>
    <submittedName>
        <fullName evidence="7">NitT/TauT family transport system ATP-binding protein</fullName>
    </submittedName>
</protein>
<comment type="similarity">
    <text evidence="1">Belongs to the ABC transporter superfamily.</text>
</comment>
<proteinExistence type="inferred from homology"/>
<name>A0A1M5MVD1_9BRAD</name>
<evidence type="ECO:0000256" key="5">
    <source>
        <dbReference type="ARBA" id="ARBA00024722"/>
    </source>
</evidence>
<dbReference type="GO" id="GO:0016887">
    <property type="term" value="F:ATP hydrolysis activity"/>
    <property type="evidence" value="ECO:0007669"/>
    <property type="project" value="InterPro"/>
</dbReference>
<evidence type="ECO:0000256" key="4">
    <source>
        <dbReference type="ARBA" id="ARBA00022840"/>
    </source>
</evidence>
<dbReference type="SUPFAM" id="SSF52540">
    <property type="entry name" value="P-loop containing nucleoside triphosphate hydrolases"/>
    <property type="match status" value="1"/>
</dbReference>
<dbReference type="Pfam" id="PF00005">
    <property type="entry name" value="ABC_tran"/>
    <property type="match status" value="1"/>
</dbReference>
<dbReference type="Proteomes" id="UP000190675">
    <property type="component" value="Chromosome I"/>
</dbReference>
<dbReference type="PANTHER" id="PTHR42788">
    <property type="entry name" value="TAURINE IMPORT ATP-BINDING PROTEIN-RELATED"/>
    <property type="match status" value="1"/>
</dbReference>
<dbReference type="InterPro" id="IPR003593">
    <property type="entry name" value="AAA+_ATPase"/>
</dbReference>
<keyword evidence="3" id="KW-0547">Nucleotide-binding</keyword>
<evidence type="ECO:0000256" key="1">
    <source>
        <dbReference type="ARBA" id="ARBA00005417"/>
    </source>
</evidence>
<dbReference type="Gene3D" id="3.40.50.300">
    <property type="entry name" value="P-loop containing nucleotide triphosphate hydrolases"/>
    <property type="match status" value="1"/>
</dbReference>
<gene>
    <name evidence="7" type="ORF">SAMN05444169_4237</name>
</gene>
<dbReference type="InterPro" id="IPR050166">
    <property type="entry name" value="ABC_transporter_ATP-bind"/>
</dbReference>
<organism evidence="7 8">
    <name type="scientific">Bradyrhizobium erythrophlei</name>
    <dbReference type="NCBI Taxonomy" id="1437360"/>
    <lineage>
        <taxon>Bacteria</taxon>
        <taxon>Pseudomonadati</taxon>
        <taxon>Pseudomonadota</taxon>
        <taxon>Alphaproteobacteria</taxon>
        <taxon>Hyphomicrobiales</taxon>
        <taxon>Nitrobacteraceae</taxon>
        <taxon>Bradyrhizobium</taxon>
    </lineage>
</organism>